<dbReference type="AlphaFoldDB" id="A0A147BH17"/>
<reference evidence="2" key="1">
    <citation type="journal article" date="2018" name="PLoS Negl. Trop. Dis.">
        <title>Sialome diversity of ticks revealed by RNAseq of single tick salivary glands.</title>
        <authorList>
            <person name="Perner J."/>
            <person name="Kropackova S."/>
            <person name="Kopacek P."/>
            <person name="Ribeiro J.M."/>
        </authorList>
    </citation>
    <scope>NUCLEOTIDE SEQUENCE</scope>
    <source>
        <strain evidence="2">Siblings of single egg batch collected in Ceske Budejovice</strain>
        <tissue evidence="2">Salivary glands</tissue>
    </source>
</reference>
<protein>
    <submittedName>
        <fullName evidence="2">Putative secreted protein</fullName>
    </submittedName>
</protein>
<sequence length="101" mass="10381">AHSAALGAALADVGEASRGSAGYLGDDHAVYRAASRGHCAAAATPFAGCRRRREGSSGDGTKQGAGSGSSSRHLGFAHVRLRGLLTKGVRGDRRDPRRHKC</sequence>
<dbReference type="EMBL" id="GEGO01005353">
    <property type="protein sequence ID" value="JAR90051.1"/>
    <property type="molecule type" value="Transcribed_RNA"/>
</dbReference>
<name>A0A147BH17_IXORI</name>
<organism evidence="2">
    <name type="scientific">Ixodes ricinus</name>
    <name type="common">Common tick</name>
    <name type="synonym">Acarus ricinus</name>
    <dbReference type="NCBI Taxonomy" id="34613"/>
    <lineage>
        <taxon>Eukaryota</taxon>
        <taxon>Metazoa</taxon>
        <taxon>Ecdysozoa</taxon>
        <taxon>Arthropoda</taxon>
        <taxon>Chelicerata</taxon>
        <taxon>Arachnida</taxon>
        <taxon>Acari</taxon>
        <taxon>Parasitiformes</taxon>
        <taxon>Ixodida</taxon>
        <taxon>Ixodoidea</taxon>
        <taxon>Ixodidae</taxon>
        <taxon>Ixodinae</taxon>
        <taxon>Ixodes</taxon>
    </lineage>
</organism>
<evidence type="ECO:0000313" key="2">
    <source>
        <dbReference type="EMBL" id="JAR90051.1"/>
    </source>
</evidence>
<accession>A0A147BH17</accession>
<proteinExistence type="predicted"/>
<feature type="compositionally biased region" description="Gly residues" evidence="1">
    <location>
        <begin position="57"/>
        <end position="67"/>
    </location>
</feature>
<feature type="region of interest" description="Disordered" evidence="1">
    <location>
        <begin position="50"/>
        <end position="74"/>
    </location>
</feature>
<evidence type="ECO:0000256" key="1">
    <source>
        <dbReference type="SAM" id="MobiDB-lite"/>
    </source>
</evidence>
<feature type="non-terminal residue" evidence="2">
    <location>
        <position position="1"/>
    </location>
</feature>
<feature type="non-terminal residue" evidence="2">
    <location>
        <position position="101"/>
    </location>
</feature>